<keyword evidence="2" id="KW-0812">Transmembrane</keyword>
<sequence>MYTYNWYQWLAFFYIYCFFGWIFESTYVSLKQKHFVNRGFLRLPMLPLYGSGAVMMLWVSLPVKNNLFLVYISGVIAATALEYVTGYVMEQLFKVRYWDYSSQKFQVHGYICLSSSIAWGFLTILMTEIIHEPVAGVVLNFNQNILLFCVFIVSILFTADAYESVKEALALGKSLEAMTKLKEEMEDLQSRISALKEEAAEHVSAVKEGTAERIVNSLLGTAELLANAKEETAERLAAAKEGTAEKLAAAKEGTAERLAAAKEGTSERLAAAKEGTSERIAAVRESTREKLAMLTGQLDEIMDKRHKLLSENKFRHFYRRSLLRGNPGAVSTRFSAALKELKEQLEELNH</sequence>
<dbReference type="Proteomes" id="UP001203136">
    <property type="component" value="Unassembled WGS sequence"/>
</dbReference>
<evidence type="ECO:0000256" key="1">
    <source>
        <dbReference type="SAM" id="Coils"/>
    </source>
</evidence>
<dbReference type="AlphaFoldDB" id="A0AAW5F7T8"/>
<name>A0AAW5F7T8_CLOSY</name>
<dbReference type="InterPro" id="IPR010540">
    <property type="entry name" value="CmpB_TMEM229"/>
</dbReference>
<evidence type="ECO:0000313" key="3">
    <source>
        <dbReference type="EMBL" id="MCK0087923.1"/>
    </source>
</evidence>
<dbReference type="EMBL" id="JAINVB010000001">
    <property type="protein sequence ID" value="MCK0087923.1"/>
    <property type="molecule type" value="Genomic_DNA"/>
</dbReference>
<feature type="transmembrane region" description="Helical" evidence="2">
    <location>
        <begin position="67"/>
        <end position="89"/>
    </location>
</feature>
<feature type="transmembrane region" description="Helical" evidence="2">
    <location>
        <begin position="110"/>
        <end position="131"/>
    </location>
</feature>
<organism evidence="3 4">
    <name type="scientific">Clostridium symbiosum</name>
    <name type="common">Bacteroides symbiosus</name>
    <dbReference type="NCBI Taxonomy" id="1512"/>
    <lineage>
        <taxon>Bacteria</taxon>
        <taxon>Bacillati</taxon>
        <taxon>Bacillota</taxon>
        <taxon>Clostridia</taxon>
        <taxon>Lachnospirales</taxon>
        <taxon>Lachnospiraceae</taxon>
        <taxon>Otoolea</taxon>
    </lineage>
</organism>
<comment type="caution">
    <text evidence="3">The sequence shown here is derived from an EMBL/GenBank/DDBJ whole genome shotgun (WGS) entry which is preliminary data.</text>
</comment>
<proteinExistence type="predicted"/>
<evidence type="ECO:0000256" key="2">
    <source>
        <dbReference type="SAM" id="Phobius"/>
    </source>
</evidence>
<keyword evidence="2" id="KW-0472">Membrane</keyword>
<keyword evidence="2" id="KW-1133">Transmembrane helix</keyword>
<gene>
    <name evidence="3" type="ORF">K5I21_19035</name>
</gene>
<dbReference type="RefSeq" id="WP_009297138.1">
    <property type="nucleotide sequence ID" value="NZ_CACRUA010000007.1"/>
</dbReference>
<dbReference type="Gene3D" id="1.20.120.20">
    <property type="entry name" value="Apolipoprotein"/>
    <property type="match status" value="1"/>
</dbReference>
<accession>A0AAW5F7T8</accession>
<protein>
    <submittedName>
        <fullName evidence="3">Uncharacterized protein</fullName>
    </submittedName>
</protein>
<keyword evidence="1" id="KW-0175">Coiled coil</keyword>
<dbReference type="Pfam" id="PF06541">
    <property type="entry name" value="ABC_trans_CmpB"/>
    <property type="match status" value="1"/>
</dbReference>
<feature type="coiled-coil region" evidence="1">
    <location>
        <begin position="171"/>
        <end position="205"/>
    </location>
</feature>
<dbReference type="GeneID" id="57969102"/>
<reference evidence="3" key="1">
    <citation type="journal article" date="2022" name="Cell Host Microbe">
        <title>Colonization of the live biotherapeutic product VE303 and modulation of the microbiota and metabolites in healthy volunteers.</title>
        <authorList>
            <person name="Dsouza M."/>
            <person name="Menon R."/>
            <person name="Crossette E."/>
            <person name="Bhattarai S.K."/>
            <person name="Schneider J."/>
            <person name="Kim Y.G."/>
            <person name="Reddy S."/>
            <person name="Caballero S."/>
            <person name="Felix C."/>
            <person name="Cornacchione L."/>
            <person name="Hendrickson J."/>
            <person name="Watson A.R."/>
            <person name="Minot S.S."/>
            <person name="Greenfield N."/>
            <person name="Schopf L."/>
            <person name="Szabady R."/>
            <person name="Patarroyo J."/>
            <person name="Smith W."/>
            <person name="Harrison P."/>
            <person name="Kuijper E.J."/>
            <person name="Kelly C.P."/>
            <person name="Olle B."/>
            <person name="Bobilev D."/>
            <person name="Silber J.L."/>
            <person name="Bucci V."/>
            <person name="Roberts B."/>
            <person name="Faith J."/>
            <person name="Norman J.M."/>
        </authorList>
    </citation>
    <scope>NUCLEOTIDE SEQUENCE</scope>
    <source>
        <strain evidence="3">VE303-04</strain>
    </source>
</reference>
<feature type="transmembrane region" description="Helical" evidence="2">
    <location>
        <begin position="143"/>
        <end position="162"/>
    </location>
</feature>
<feature type="transmembrane region" description="Helical" evidence="2">
    <location>
        <begin position="6"/>
        <end position="28"/>
    </location>
</feature>
<feature type="transmembrane region" description="Helical" evidence="2">
    <location>
        <begin position="40"/>
        <end position="61"/>
    </location>
</feature>
<evidence type="ECO:0000313" key="4">
    <source>
        <dbReference type="Proteomes" id="UP001203136"/>
    </source>
</evidence>